<name>A0AAD2G4J6_9STRA</name>
<dbReference type="SMART" id="SM00220">
    <property type="entry name" value="S_TKc"/>
    <property type="match status" value="1"/>
</dbReference>
<feature type="compositionally biased region" description="Low complexity" evidence="1">
    <location>
        <begin position="89"/>
        <end position="106"/>
    </location>
</feature>
<feature type="compositionally biased region" description="Polar residues" evidence="1">
    <location>
        <begin position="347"/>
        <end position="372"/>
    </location>
</feature>
<gene>
    <name evidence="3" type="ORF">CYCCA115_LOCUS19797</name>
</gene>
<feature type="compositionally biased region" description="Basic and acidic residues" evidence="1">
    <location>
        <begin position="904"/>
        <end position="935"/>
    </location>
</feature>
<dbReference type="PANTHER" id="PTHR24362:SF309">
    <property type="entry name" value="PROTEIN KINASE DOMAIN-CONTAINING PROTEIN"/>
    <property type="match status" value="1"/>
</dbReference>
<evidence type="ECO:0000313" key="4">
    <source>
        <dbReference type="Proteomes" id="UP001295423"/>
    </source>
</evidence>
<dbReference type="SUPFAM" id="SSF56112">
    <property type="entry name" value="Protein kinase-like (PK-like)"/>
    <property type="match status" value="1"/>
</dbReference>
<feature type="region of interest" description="Disordered" evidence="1">
    <location>
        <begin position="327"/>
        <end position="376"/>
    </location>
</feature>
<evidence type="ECO:0000313" key="3">
    <source>
        <dbReference type="EMBL" id="CAJ1962669.1"/>
    </source>
</evidence>
<dbReference type="InterPro" id="IPR000719">
    <property type="entry name" value="Prot_kinase_dom"/>
</dbReference>
<dbReference type="EMBL" id="CAKOGP040002114">
    <property type="protein sequence ID" value="CAJ1962669.1"/>
    <property type="molecule type" value="Genomic_DNA"/>
</dbReference>
<feature type="region of interest" description="Disordered" evidence="1">
    <location>
        <begin position="63"/>
        <end position="109"/>
    </location>
</feature>
<dbReference type="PROSITE" id="PS50011">
    <property type="entry name" value="PROTEIN_KINASE_DOM"/>
    <property type="match status" value="1"/>
</dbReference>
<reference evidence="3" key="1">
    <citation type="submission" date="2023-08" db="EMBL/GenBank/DDBJ databases">
        <authorList>
            <person name="Audoor S."/>
            <person name="Bilcke G."/>
        </authorList>
    </citation>
    <scope>NUCLEOTIDE SEQUENCE</scope>
</reference>
<keyword evidence="4" id="KW-1185">Reference proteome</keyword>
<feature type="compositionally biased region" description="Basic and acidic residues" evidence="1">
    <location>
        <begin position="588"/>
        <end position="604"/>
    </location>
</feature>
<dbReference type="GO" id="GO:0004672">
    <property type="term" value="F:protein kinase activity"/>
    <property type="evidence" value="ECO:0007669"/>
    <property type="project" value="InterPro"/>
</dbReference>
<dbReference type="PANTHER" id="PTHR24362">
    <property type="entry name" value="SERINE/THREONINE-PROTEIN KINASE NEK"/>
    <property type="match status" value="1"/>
</dbReference>
<comment type="caution">
    <text evidence="3">The sequence shown here is derived from an EMBL/GenBank/DDBJ whole genome shotgun (WGS) entry which is preliminary data.</text>
</comment>
<dbReference type="InterPro" id="IPR011009">
    <property type="entry name" value="Kinase-like_dom_sf"/>
</dbReference>
<feature type="region of interest" description="Disordered" evidence="1">
    <location>
        <begin position="904"/>
        <end position="943"/>
    </location>
</feature>
<feature type="region of interest" description="Disordered" evidence="1">
    <location>
        <begin position="580"/>
        <end position="604"/>
    </location>
</feature>
<dbReference type="Proteomes" id="UP001295423">
    <property type="component" value="Unassembled WGS sequence"/>
</dbReference>
<accession>A0AAD2G4J6</accession>
<sequence>MKASSLYTIGTSCIFLFLALVLPSKKAITWGFQATTRTGINTQRQSKPISGSALRRSRNQYPYPYRPLWYSPSSDDDRNQDSEKVKSGNQNKSNKSAVKNSKSSQNGQTPFNIFNQIFQHLGYQSKVDEIEKKDVESESQSELELESSPASSGKQQDRVARNAIIMPKQGSATEKVKPNSKIQKPNIKATMVSQKNSNKSLRQERVSSLTTTNAGNVTANNTAFPTHEFQQKLLEASLAQRQKDMKENTTLSTKYQASMKHIRVLAGLYNSTKVDATLPIPEPTNFKKRGRRERESAKKLVRKATAEMGKIVSKEDAAKRKKKAVKAANFTATTREQTKETKDVQLKKQQPQNGKRNNFNSTRPLPPRQNQDSTRRMRRLSQFQQRLLQARLRSEAKFKVSLAQRHEAIIREQRLQSQRQHSDFRRRLLEQTNTYDIEAIKRKRRLQSQRKHHNFHRRLLEQKNAYDIKAIKRKQKLQSQRRHHNFHRRLLEQKNAYDVEAVKGKERRRIVEERLTQERRGREAKKKQEFQFHQHLLAAKYQYIERAQKFKMKRLLQEILQQKENKRKEKEYKFQKRRLEASFQSMENQKEKEKQQKEKEIQQKEKEKLQKLNSMLQNFSLMNYTKKKIGEKSKFNFQRKLLEASIENTRITRRREKKNQSEKQKLKLQQGLLEQRLRSEAKADDSKRMAMAQAEFQQNLVELYDKMASFSKYEKDFAADEMIRQKQKTDFQQDLLSARIRNDLVARKRLAEKRINELHQSLLDAQRESELAAAQVLEAEERKHQAQLDLEERQKREDEEKEKEAKRIEAEQRVKQQIEESREREAAIRAVLEKAGRQQSSGESVKGMNEYEAILEMQRKQAIQNRIDEGKRRQDELQRMMENAGRTEASEQTMDRYEEILQQQRNEEMRRQQAEAQRRQEALRRQLEEAGRPQEESASTMDQYSQWVEQTNKTSLARPEPWQPPRATVATETTALLKSDAIRTGSQPSSVFQPEQAPTIDSAAISPSQEENQSQQQQLENQQEVDPLVGKVLLDKFVVAEKLRVGGDRSELYKCYHVLDKPQEYALVIKLSHNIQQIELEHRIYGDLFSRLSHDRQELFVRAYDWVPASDLTNGRVGFAMECGLENLRGHIWRHGPYNGEKLRTAMENVIRIVQSLHGFGVVWSELKAENFIVFNGDKIKAVDLESVAAHNEFLRAYTAETYPPEFPAESLYQCLPQIPVDYSFDVWGMGLTLYELAVGEPLFTLQRTYDVEYIKERLKNPEGIVDEANKKMWKVESGARNIIRKCLVVDPTKRSSCDELLQDPYFANGKQPPAIFSPSAMGNNSFN</sequence>
<evidence type="ECO:0000256" key="1">
    <source>
        <dbReference type="SAM" id="MobiDB-lite"/>
    </source>
</evidence>
<feature type="compositionally biased region" description="Basic and acidic residues" evidence="1">
    <location>
        <begin position="75"/>
        <end position="86"/>
    </location>
</feature>
<feature type="region of interest" description="Disordered" evidence="1">
    <location>
        <begin position="782"/>
        <end position="810"/>
    </location>
</feature>
<dbReference type="Gene3D" id="1.10.510.10">
    <property type="entry name" value="Transferase(Phosphotransferase) domain 1"/>
    <property type="match status" value="1"/>
</dbReference>
<feature type="domain" description="Protein kinase" evidence="2">
    <location>
        <begin position="976"/>
        <end position="1307"/>
    </location>
</feature>
<feature type="compositionally biased region" description="Basic and acidic residues" evidence="1">
    <location>
        <begin position="336"/>
        <end position="346"/>
    </location>
</feature>
<dbReference type="Pfam" id="PF00069">
    <property type="entry name" value="Pkinase"/>
    <property type="match status" value="1"/>
</dbReference>
<feature type="compositionally biased region" description="Low complexity" evidence="1">
    <location>
        <begin position="210"/>
        <end position="220"/>
    </location>
</feature>
<dbReference type="GO" id="GO:0005524">
    <property type="term" value="F:ATP binding"/>
    <property type="evidence" value="ECO:0007669"/>
    <property type="project" value="InterPro"/>
</dbReference>
<feature type="compositionally biased region" description="Polar residues" evidence="1">
    <location>
        <begin position="191"/>
        <end position="200"/>
    </location>
</feature>
<evidence type="ECO:0000259" key="2">
    <source>
        <dbReference type="PROSITE" id="PS50011"/>
    </source>
</evidence>
<protein>
    <recommendedName>
        <fullName evidence="2">Protein kinase domain-containing protein</fullName>
    </recommendedName>
</protein>
<organism evidence="3 4">
    <name type="scientific">Cylindrotheca closterium</name>
    <dbReference type="NCBI Taxonomy" id="2856"/>
    <lineage>
        <taxon>Eukaryota</taxon>
        <taxon>Sar</taxon>
        <taxon>Stramenopiles</taxon>
        <taxon>Ochrophyta</taxon>
        <taxon>Bacillariophyta</taxon>
        <taxon>Bacillariophyceae</taxon>
        <taxon>Bacillariophycidae</taxon>
        <taxon>Bacillariales</taxon>
        <taxon>Bacillariaceae</taxon>
        <taxon>Cylindrotheca</taxon>
    </lineage>
</organism>
<feature type="region of interest" description="Disordered" evidence="1">
    <location>
        <begin position="132"/>
        <end position="220"/>
    </location>
</feature>
<proteinExistence type="predicted"/>